<dbReference type="AlphaFoldDB" id="A0A382ND22"/>
<dbReference type="SUPFAM" id="SSF82171">
    <property type="entry name" value="DPP6 N-terminal domain-like"/>
    <property type="match status" value="1"/>
</dbReference>
<evidence type="ECO:0000256" key="1">
    <source>
        <dbReference type="ARBA" id="ARBA00022801"/>
    </source>
</evidence>
<evidence type="ECO:0000256" key="2">
    <source>
        <dbReference type="SAM" id="MobiDB-lite"/>
    </source>
</evidence>
<feature type="region of interest" description="Disordered" evidence="2">
    <location>
        <begin position="193"/>
        <end position="214"/>
    </location>
</feature>
<dbReference type="PANTHER" id="PTHR42776">
    <property type="entry name" value="SERINE PEPTIDASE S9 FAMILY MEMBER"/>
    <property type="match status" value="1"/>
</dbReference>
<name>A0A382ND22_9ZZZZ</name>
<protein>
    <recommendedName>
        <fullName evidence="4">S9 family peptidase</fullName>
    </recommendedName>
</protein>
<gene>
    <name evidence="3" type="ORF">METZ01_LOCUS310496</name>
</gene>
<dbReference type="PANTHER" id="PTHR42776:SF28">
    <property type="entry name" value="GLUTAMYL ENDOPEPTIDASE, CHLOROPLASTIC-RELATED"/>
    <property type="match status" value="1"/>
</dbReference>
<accession>A0A382ND22</accession>
<dbReference type="EMBL" id="UINC01098829">
    <property type="protein sequence ID" value="SVC57642.1"/>
    <property type="molecule type" value="Genomic_DNA"/>
</dbReference>
<keyword evidence="1" id="KW-0378">Hydrolase</keyword>
<evidence type="ECO:0008006" key="4">
    <source>
        <dbReference type="Google" id="ProtNLM"/>
    </source>
</evidence>
<proteinExistence type="predicted"/>
<evidence type="ECO:0000313" key="3">
    <source>
        <dbReference type="EMBL" id="SVC57642.1"/>
    </source>
</evidence>
<dbReference type="GO" id="GO:0004252">
    <property type="term" value="F:serine-type endopeptidase activity"/>
    <property type="evidence" value="ECO:0007669"/>
    <property type="project" value="TreeGrafter"/>
</dbReference>
<dbReference type="InterPro" id="IPR011042">
    <property type="entry name" value="6-blade_b-propeller_TolB-like"/>
</dbReference>
<dbReference type="Gene3D" id="2.120.10.30">
    <property type="entry name" value="TolB, C-terminal domain"/>
    <property type="match status" value="1"/>
</dbReference>
<reference evidence="3" key="1">
    <citation type="submission" date="2018-05" db="EMBL/GenBank/DDBJ databases">
        <authorList>
            <person name="Lanie J.A."/>
            <person name="Ng W.-L."/>
            <person name="Kazmierczak K.M."/>
            <person name="Andrzejewski T.M."/>
            <person name="Davidsen T.M."/>
            <person name="Wayne K.J."/>
            <person name="Tettelin H."/>
            <person name="Glass J.I."/>
            <person name="Rusch D."/>
            <person name="Podicherti R."/>
            <person name="Tsui H.-C.T."/>
            <person name="Winkler M.E."/>
        </authorList>
    </citation>
    <scope>NUCLEOTIDE SEQUENCE</scope>
</reference>
<feature type="non-terminal residue" evidence="3">
    <location>
        <position position="363"/>
    </location>
</feature>
<sequence>MLTERRIVWPLLLCVSCLFITSASAQTEAPTYRMPPQAIADLVDAPLTPAVRVDPTKTWMLVLNRQSLPSIAELSRPELRIAGLRINPANNDRSRASLYTNLTLKHLANGTEKRIVRLPGSGDIGNVYWSPDGAHVGFTLSHPDHMELWVAEVVSGYARKVMDNALNGAYGRPYHWLPGSRAIIARTIPSDRRTAPEAPTVPTGPVIQENSGKPAPVRTYQDLLQDPHDEALFEHFLTSQVVQVGLDGSTKMIGGPGLMRHAEPSPDGKYILAETIHRPYSYTVPIYRFPVKVDIWDTNGMVVKNVTDMPLADNLPIGFGAVATGPRSFGWRSDTPATMYWIEAQDGGDPKVKADIRDIVYMQ</sequence>
<organism evidence="3">
    <name type="scientific">marine metagenome</name>
    <dbReference type="NCBI Taxonomy" id="408172"/>
    <lineage>
        <taxon>unclassified sequences</taxon>
        <taxon>metagenomes</taxon>
        <taxon>ecological metagenomes</taxon>
    </lineage>
</organism>